<keyword evidence="3 6" id="KW-1133">Transmembrane helix</keyword>
<keyword evidence="4 6" id="KW-0472">Membrane</keyword>
<name>A0ABQ0D903_9EUKA</name>
<evidence type="ECO:0000256" key="5">
    <source>
        <dbReference type="SAM" id="MobiDB-lite"/>
    </source>
</evidence>
<feature type="compositionally biased region" description="Acidic residues" evidence="5">
    <location>
        <begin position="493"/>
        <end position="502"/>
    </location>
</feature>
<evidence type="ECO:0000256" key="6">
    <source>
        <dbReference type="SAM" id="Phobius"/>
    </source>
</evidence>
<dbReference type="Gene3D" id="1.20.1250.20">
    <property type="entry name" value="MFS general substrate transporter like domains"/>
    <property type="match status" value="1"/>
</dbReference>
<dbReference type="CDD" id="cd06174">
    <property type="entry name" value="MFS"/>
    <property type="match status" value="1"/>
</dbReference>
<reference evidence="7 8" key="1">
    <citation type="journal article" date="2019" name="PLoS Negl. Trop. Dis.">
        <title>Whole genome sequencing of Entamoeba nuttalli reveals mammalian host-related molecular signatures and a novel octapeptide-repeat surface protein.</title>
        <authorList>
            <person name="Tanaka M."/>
            <person name="Makiuchi T."/>
            <person name="Komiyama T."/>
            <person name="Shiina T."/>
            <person name="Osaki K."/>
            <person name="Tachibana H."/>
        </authorList>
    </citation>
    <scope>NUCLEOTIDE SEQUENCE [LARGE SCALE GENOMIC DNA]</scope>
    <source>
        <strain evidence="7 8">P19-061405</strain>
    </source>
</reference>
<dbReference type="PANTHER" id="PTHR23519">
    <property type="entry name" value="AUTOPHAGY-RELATED PROTEIN 22"/>
    <property type="match status" value="1"/>
</dbReference>
<keyword evidence="2 6" id="KW-0812">Transmembrane</keyword>
<evidence type="ECO:0000256" key="3">
    <source>
        <dbReference type="ARBA" id="ARBA00022989"/>
    </source>
</evidence>
<feature type="transmembrane region" description="Helical" evidence="6">
    <location>
        <begin position="370"/>
        <end position="390"/>
    </location>
</feature>
<dbReference type="InterPro" id="IPR050495">
    <property type="entry name" value="ATG22/LtaA_families"/>
</dbReference>
<feature type="transmembrane region" description="Helical" evidence="6">
    <location>
        <begin position="345"/>
        <end position="364"/>
    </location>
</feature>
<dbReference type="InterPro" id="IPR011701">
    <property type="entry name" value="MFS"/>
</dbReference>
<organism evidence="7 8">
    <name type="scientific">Entamoeba nuttalli</name>
    <dbReference type="NCBI Taxonomy" id="412467"/>
    <lineage>
        <taxon>Eukaryota</taxon>
        <taxon>Amoebozoa</taxon>
        <taxon>Evosea</taxon>
        <taxon>Archamoebae</taxon>
        <taxon>Mastigamoebida</taxon>
        <taxon>Entamoebidae</taxon>
        <taxon>Entamoeba</taxon>
    </lineage>
</organism>
<dbReference type="Proteomes" id="UP001628156">
    <property type="component" value="Unassembled WGS sequence"/>
</dbReference>
<dbReference type="PANTHER" id="PTHR23519:SF1">
    <property type="entry name" value="AUTOPHAGY-RELATED PROTEIN 22"/>
    <property type="match status" value="1"/>
</dbReference>
<evidence type="ECO:0000313" key="7">
    <source>
        <dbReference type="EMBL" id="GAB1219320.1"/>
    </source>
</evidence>
<feature type="region of interest" description="Disordered" evidence="5">
    <location>
        <begin position="1"/>
        <end position="21"/>
    </location>
</feature>
<accession>A0ABQ0D903</accession>
<comment type="caution">
    <text evidence="7">The sequence shown here is derived from an EMBL/GenBank/DDBJ whole genome shotgun (WGS) entry which is preliminary data.</text>
</comment>
<feature type="transmembrane region" description="Helical" evidence="6">
    <location>
        <begin position="177"/>
        <end position="199"/>
    </location>
</feature>
<dbReference type="InterPro" id="IPR036259">
    <property type="entry name" value="MFS_trans_sf"/>
</dbReference>
<evidence type="ECO:0008006" key="9">
    <source>
        <dbReference type="Google" id="ProtNLM"/>
    </source>
</evidence>
<feature type="transmembrane region" description="Helical" evidence="6">
    <location>
        <begin position="277"/>
        <end position="302"/>
    </location>
</feature>
<feature type="region of interest" description="Disordered" evidence="5">
    <location>
        <begin position="489"/>
        <end position="525"/>
    </location>
</feature>
<feature type="transmembrane region" description="Helical" evidence="6">
    <location>
        <begin position="135"/>
        <end position="156"/>
    </location>
</feature>
<evidence type="ECO:0000256" key="1">
    <source>
        <dbReference type="ARBA" id="ARBA00004127"/>
    </source>
</evidence>
<feature type="transmembrane region" description="Helical" evidence="6">
    <location>
        <begin position="411"/>
        <end position="432"/>
    </location>
</feature>
<feature type="transmembrane region" description="Helical" evidence="6">
    <location>
        <begin position="79"/>
        <end position="100"/>
    </location>
</feature>
<evidence type="ECO:0000313" key="8">
    <source>
        <dbReference type="Proteomes" id="UP001628156"/>
    </source>
</evidence>
<feature type="transmembrane region" description="Helical" evidence="6">
    <location>
        <begin position="314"/>
        <end position="333"/>
    </location>
</feature>
<feature type="transmembrane region" description="Helical" evidence="6">
    <location>
        <begin position="452"/>
        <end position="472"/>
    </location>
</feature>
<dbReference type="EMBL" id="BAAFRS010000020">
    <property type="protein sequence ID" value="GAB1219320.1"/>
    <property type="molecule type" value="Genomic_DNA"/>
</dbReference>
<protein>
    <recommendedName>
        <fullName evidence="9">Transporter, major facilitator family protein</fullName>
    </recommendedName>
</protein>
<dbReference type="SUPFAM" id="SSF103473">
    <property type="entry name" value="MFS general substrate transporter"/>
    <property type="match status" value="1"/>
</dbReference>
<feature type="transmembrane region" description="Helical" evidence="6">
    <location>
        <begin position="219"/>
        <end position="239"/>
    </location>
</feature>
<keyword evidence="8" id="KW-1185">Reference proteome</keyword>
<feature type="compositionally biased region" description="Acidic residues" evidence="5">
    <location>
        <begin position="509"/>
        <end position="518"/>
    </location>
</feature>
<gene>
    <name evidence="7" type="ORF">ENUP19_0020G0050</name>
</gene>
<proteinExistence type="predicted"/>
<evidence type="ECO:0000256" key="4">
    <source>
        <dbReference type="ARBA" id="ARBA00023136"/>
    </source>
</evidence>
<comment type="subcellular location">
    <subcellularLocation>
        <location evidence="1">Endomembrane system</location>
        <topology evidence="1">Multi-pass membrane protein</topology>
    </subcellularLocation>
</comment>
<evidence type="ECO:0000256" key="2">
    <source>
        <dbReference type="ARBA" id="ARBA00022692"/>
    </source>
</evidence>
<sequence>MSASENTHLVETTSTPSTDTQQKSVAQITEAQSTNVWNVILWYFFEISYHFYNCIVNVTVGPSLQLLSIYAGYENSTGVQMTTVCNAVANCIAMVASPFVGGLSDYYSFRKGAVVICAATYYTCFLVAGIFYYHFWLLCILFCIARTSFELVRLFYDCQIPYIMDQKNRTLAQSVGGAVSFTGAILAIGVSFCCSLVWGNYSNVNQLQITHAEPDFGPLRQLILFNFFLGGYVFLPYIFSIEKSTPPAKRSVIETLKVIGLDLIDSFKNYFKSRDCVFMFISWCCTLSALSVVNGLFVVLLTTMCGMKKTATDIVFLALNVTALLCGVPWAFFLHKFGPKRALQLMLILLFFGMGCLVLTGMKVSSTKILSQWIIIPTIIFIGPAFSVVYTASRQLVMELAPVQQLAQFSAVTRIAARAGGMVFPLIFSTIVKQLCAHTFSTNKYKYNYAYRIAQIPVFILLIIAFFFMCLVKNHHKEYVSGKRAPYSKETDIELGDTELPPEEQNKEQEEEDDDEKEEIPTIVE</sequence>
<dbReference type="Pfam" id="PF07690">
    <property type="entry name" value="MFS_1"/>
    <property type="match status" value="1"/>
</dbReference>